<feature type="transmembrane region" description="Helical" evidence="11">
    <location>
        <begin position="154"/>
        <end position="175"/>
    </location>
</feature>
<comment type="subcellular location">
    <subcellularLocation>
        <location evidence="1">Cell membrane</location>
        <topology evidence="1">Multi-pass membrane protein</topology>
    </subcellularLocation>
</comment>
<dbReference type="PANTHER" id="PTHR24248">
    <property type="entry name" value="ADRENERGIC RECEPTOR-RELATED G-PROTEIN COUPLED RECEPTOR"/>
    <property type="match status" value="1"/>
</dbReference>
<evidence type="ECO:0000256" key="7">
    <source>
        <dbReference type="ARBA" id="ARBA00023136"/>
    </source>
</evidence>
<reference evidence="13" key="1">
    <citation type="submission" date="2020-11" db="EMBL/GenBank/DDBJ databases">
        <authorList>
            <person name="Tran Van P."/>
        </authorList>
    </citation>
    <scope>NUCLEOTIDE SEQUENCE</scope>
</reference>
<evidence type="ECO:0000256" key="5">
    <source>
        <dbReference type="ARBA" id="ARBA00022989"/>
    </source>
</evidence>
<evidence type="ECO:0000256" key="8">
    <source>
        <dbReference type="ARBA" id="ARBA00023170"/>
    </source>
</evidence>
<name>A0A7R9JP43_TIMGE</name>
<evidence type="ECO:0000256" key="6">
    <source>
        <dbReference type="ARBA" id="ARBA00023040"/>
    </source>
</evidence>
<dbReference type="SUPFAM" id="SSF81321">
    <property type="entry name" value="Family A G protein-coupled receptor-like"/>
    <property type="match status" value="1"/>
</dbReference>
<dbReference type="PROSITE" id="PS00237">
    <property type="entry name" value="G_PROTEIN_RECEP_F1_1"/>
    <property type="match status" value="1"/>
</dbReference>
<dbReference type="InterPro" id="IPR017452">
    <property type="entry name" value="GPCR_Rhodpsn_7TM"/>
</dbReference>
<dbReference type="PROSITE" id="PS50262">
    <property type="entry name" value="G_PROTEIN_RECEP_F1_2"/>
    <property type="match status" value="1"/>
</dbReference>
<dbReference type="PRINTS" id="PR00237">
    <property type="entry name" value="GPCRRHODOPSN"/>
</dbReference>
<protein>
    <recommendedName>
        <fullName evidence="12">G-protein coupled receptors family 1 profile domain-containing protein</fullName>
    </recommendedName>
</protein>
<organism evidence="13">
    <name type="scientific">Timema genevievae</name>
    <name type="common">Walking stick</name>
    <dbReference type="NCBI Taxonomy" id="629358"/>
    <lineage>
        <taxon>Eukaryota</taxon>
        <taxon>Metazoa</taxon>
        <taxon>Ecdysozoa</taxon>
        <taxon>Arthropoda</taxon>
        <taxon>Hexapoda</taxon>
        <taxon>Insecta</taxon>
        <taxon>Pterygota</taxon>
        <taxon>Neoptera</taxon>
        <taxon>Polyneoptera</taxon>
        <taxon>Phasmatodea</taxon>
        <taxon>Timematodea</taxon>
        <taxon>Timematoidea</taxon>
        <taxon>Timematidae</taxon>
        <taxon>Timema</taxon>
    </lineage>
</organism>
<feature type="transmembrane region" description="Helical" evidence="11">
    <location>
        <begin position="195"/>
        <end position="217"/>
    </location>
</feature>
<evidence type="ECO:0000313" key="13">
    <source>
        <dbReference type="EMBL" id="CAD7586622.1"/>
    </source>
</evidence>
<dbReference type="CDD" id="cd00637">
    <property type="entry name" value="7tm_classA_rhodopsin-like"/>
    <property type="match status" value="1"/>
</dbReference>
<proteinExistence type="inferred from homology"/>
<evidence type="ECO:0000256" key="9">
    <source>
        <dbReference type="ARBA" id="ARBA00023224"/>
    </source>
</evidence>
<keyword evidence="8 10" id="KW-0675">Receptor</keyword>
<evidence type="ECO:0000256" key="10">
    <source>
        <dbReference type="RuleBase" id="RU000688"/>
    </source>
</evidence>
<dbReference type="Gene3D" id="1.20.1070.10">
    <property type="entry name" value="Rhodopsin 7-helix transmembrane proteins"/>
    <property type="match status" value="1"/>
</dbReference>
<keyword evidence="9 10" id="KW-0807">Transducer</keyword>
<feature type="transmembrane region" description="Helical" evidence="11">
    <location>
        <begin position="74"/>
        <end position="94"/>
    </location>
</feature>
<keyword evidence="6 10" id="KW-0297">G-protein coupled receptor</keyword>
<gene>
    <name evidence="13" type="ORF">TGEB3V08_LOCUS933</name>
</gene>
<dbReference type="InterPro" id="IPR000276">
    <property type="entry name" value="GPCR_Rhodpsn"/>
</dbReference>
<evidence type="ECO:0000256" key="2">
    <source>
        <dbReference type="ARBA" id="ARBA00010663"/>
    </source>
</evidence>
<dbReference type="GO" id="GO:0005886">
    <property type="term" value="C:plasma membrane"/>
    <property type="evidence" value="ECO:0007669"/>
    <property type="project" value="UniProtKB-SubCell"/>
</dbReference>
<keyword evidence="3" id="KW-1003">Cell membrane</keyword>
<dbReference type="GO" id="GO:0004930">
    <property type="term" value="F:G protein-coupled receptor activity"/>
    <property type="evidence" value="ECO:0007669"/>
    <property type="project" value="UniProtKB-KW"/>
</dbReference>
<feature type="transmembrane region" description="Helical" evidence="11">
    <location>
        <begin position="39"/>
        <end position="62"/>
    </location>
</feature>
<keyword evidence="7 11" id="KW-0472">Membrane</keyword>
<evidence type="ECO:0000256" key="4">
    <source>
        <dbReference type="ARBA" id="ARBA00022692"/>
    </source>
</evidence>
<feature type="transmembrane region" description="Helical" evidence="11">
    <location>
        <begin position="114"/>
        <end position="133"/>
    </location>
</feature>
<evidence type="ECO:0000256" key="11">
    <source>
        <dbReference type="SAM" id="Phobius"/>
    </source>
</evidence>
<keyword evidence="4 10" id="KW-0812">Transmembrane</keyword>
<comment type="similarity">
    <text evidence="2 10">Belongs to the G-protein coupled receptor 1 family.</text>
</comment>
<evidence type="ECO:0000259" key="12">
    <source>
        <dbReference type="PROSITE" id="PS50262"/>
    </source>
</evidence>
<feature type="domain" description="G-protein coupled receptors family 1 profile" evidence="12">
    <location>
        <begin position="54"/>
        <end position="213"/>
    </location>
</feature>
<dbReference type="EMBL" id="OE839299">
    <property type="protein sequence ID" value="CAD7586622.1"/>
    <property type="molecule type" value="Genomic_DNA"/>
</dbReference>
<dbReference type="Pfam" id="PF00001">
    <property type="entry name" value="7tm_1"/>
    <property type="match status" value="1"/>
</dbReference>
<evidence type="ECO:0000256" key="1">
    <source>
        <dbReference type="ARBA" id="ARBA00004651"/>
    </source>
</evidence>
<evidence type="ECO:0000256" key="3">
    <source>
        <dbReference type="ARBA" id="ARBA00022475"/>
    </source>
</evidence>
<accession>A0A7R9JP43</accession>
<dbReference type="AlphaFoldDB" id="A0A7R9JP43"/>
<keyword evidence="5 11" id="KW-1133">Transmembrane helix</keyword>
<sequence>MYKGIDRAGRKGEKRGGKGGDMILDNSSCADNALVSQTFWVALDILLLIVIVSGNTLTMCAMHKCRRLYSLISNKFVASLAVSDLLVGLTIPYHTAFYLNDTLCKNKTLCLSRFVLIVLGCCASICNLISIALDRYIAILYPFHYCRLMTQRMVSGMIVGGWITAIIIATIPTYWNDWDIAIMCEIDEVLTDNYILMVLTPSFLSVWVALLIVYWRIWREASEHAKRIRCPHGYGELLRMLVTIHCYLLCPCTWFENRRIITCLQDSIFIGDGKLMYESHHLRMEEFRFQRTIHPTCVLPTTPPKHSTIPHFSEDNGTQ</sequence>